<name>A0A1H2BYL4_MUCMA</name>
<sequence length="382" mass="42413">MEQHLFFELIDKCLSGKATREEQALLDEYYRRLDKNNQSHLTPEQEQLLEELMLQNIRTKIKDVPPIVSFKSTGYFTRYAAAAAIIIGFSISAYLHFKHAKRVVPIALSIKNDIRPGSNKAVLTLGNGRQIVLNDAKNGNLAQQGTTSVQKTGGGVVAYQVSVHDDNNAKASNAIDSNTITTPRGGQYEAILPDGTHVWLNSVSSIRFPVAFAGKERKVAITGEVYFEVAKDKHKPFAVISARQTITVLGTHFNVMAYPEENSVITTLLEGSVKITKGNTSKMLRPGEQALVNDDIKISPANTEDAIAWKNGITSFTEADVKTIMRKVSRWYDVDVEYQGQISDRTFTGAISRKSNLSSLLKILALNHIQFFKEDNKLIVKQ</sequence>
<dbReference type="InterPro" id="IPR032508">
    <property type="entry name" value="FecR_C"/>
</dbReference>
<dbReference type="Proteomes" id="UP000199679">
    <property type="component" value="Chromosome I"/>
</dbReference>
<accession>A0A1H2BYL4</accession>
<reference evidence="3 4" key="1">
    <citation type="submission" date="2016-10" db="EMBL/GenBank/DDBJ databases">
        <authorList>
            <person name="de Groot N.N."/>
        </authorList>
    </citation>
    <scope>NUCLEOTIDE SEQUENCE [LARGE SCALE GENOMIC DNA]</scope>
    <source>
        <strain evidence="3 4">MP1X4</strain>
    </source>
</reference>
<dbReference type="STRING" id="652787.SAMN05216490_4469"/>
<gene>
    <name evidence="3" type="ORF">SAMN05216490_4469</name>
</gene>
<dbReference type="FunFam" id="2.60.120.1440:FF:000001">
    <property type="entry name" value="Putative anti-sigma factor"/>
    <property type="match status" value="1"/>
</dbReference>
<dbReference type="PANTHER" id="PTHR30273">
    <property type="entry name" value="PERIPLASMIC SIGNAL SENSOR AND SIGMA FACTOR ACTIVATOR FECR-RELATED"/>
    <property type="match status" value="1"/>
</dbReference>
<dbReference type="OrthoDB" id="1099963at2"/>
<dbReference type="EMBL" id="LT629740">
    <property type="protein sequence ID" value="SDT63385.1"/>
    <property type="molecule type" value="Genomic_DNA"/>
</dbReference>
<evidence type="ECO:0000259" key="2">
    <source>
        <dbReference type="Pfam" id="PF16344"/>
    </source>
</evidence>
<feature type="domain" description="FecR protein" evidence="1">
    <location>
        <begin position="179"/>
        <end position="274"/>
    </location>
</feature>
<evidence type="ECO:0000313" key="4">
    <source>
        <dbReference type="Proteomes" id="UP000199679"/>
    </source>
</evidence>
<feature type="domain" description="Protein FecR C-terminal" evidence="2">
    <location>
        <begin position="315"/>
        <end position="380"/>
    </location>
</feature>
<dbReference type="GO" id="GO:0016989">
    <property type="term" value="F:sigma factor antagonist activity"/>
    <property type="evidence" value="ECO:0007669"/>
    <property type="project" value="TreeGrafter"/>
</dbReference>
<evidence type="ECO:0000259" key="1">
    <source>
        <dbReference type="Pfam" id="PF04773"/>
    </source>
</evidence>
<dbReference type="Pfam" id="PF16344">
    <property type="entry name" value="FecR_C"/>
    <property type="match status" value="1"/>
</dbReference>
<dbReference type="RefSeq" id="WP_091378381.1">
    <property type="nucleotide sequence ID" value="NZ_LT629740.1"/>
</dbReference>
<dbReference type="PANTHER" id="PTHR30273:SF2">
    <property type="entry name" value="PROTEIN FECR"/>
    <property type="match status" value="1"/>
</dbReference>
<dbReference type="AlphaFoldDB" id="A0A1H2BYL4"/>
<organism evidence="3 4">
    <name type="scientific">Mucilaginibacter mallensis</name>
    <dbReference type="NCBI Taxonomy" id="652787"/>
    <lineage>
        <taxon>Bacteria</taxon>
        <taxon>Pseudomonadati</taxon>
        <taxon>Bacteroidota</taxon>
        <taxon>Sphingobacteriia</taxon>
        <taxon>Sphingobacteriales</taxon>
        <taxon>Sphingobacteriaceae</taxon>
        <taxon>Mucilaginibacter</taxon>
    </lineage>
</organism>
<protein>
    <submittedName>
        <fullName evidence="3">FecR family protein</fullName>
    </submittedName>
</protein>
<dbReference type="Gene3D" id="3.55.50.30">
    <property type="match status" value="1"/>
</dbReference>
<evidence type="ECO:0000313" key="3">
    <source>
        <dbReference type="EMBL" id="SDT63385.1"/>
    </source>
</evidence>
<dbReference type="InterPro" id="IPR012373">
    <property type="entry name" value="Ferrdict_sens_TM"/>
</dbReference>
<proteinExistence type="predicted"/>
<keyword evidence="4" id="KW-1185">Reference proteome</keyword>
<dbReference type="InterPro" id="IPR006860">
    <property type="entry name" value="FecR"/>
</dbReference>
<dbReference type="Pfam" id="PF04773">
    <property type="entry name" value="FecR"/>
    <property type="match status" value="1"/>
</dbReference>
<dbReference type="Gene3D" id="2.60.120.1440">
    <property type="match status" value="1"/>
</dbReference>